<proteinExistence type="predicted"/>
<dbReference type="GO" id="GO:0000271">
    <property type="term" value="P:polysaccharide biosynthetic process"/>
    <property type="evidence" value="ECO:0007669"/>
    <property type="project" value="InterPro"/>
</dbReference>
<dbReference type="CDD" id="cd16441">
    <property type="entry name" value="beta_Kdo_transferase_KpsS"/>
    <property type="match status" value="1"/>
</dbReference>
<dbReference type="RefSeq" id="WP_147800578.1">
    <property type="nucleotide sequence ID" value="NZ_VPFL01000019.1"/>
</dbReference>
<evidence type="ECO:0000313" key="2">
    <source>
        <dbReference type="Proteomes" id="UP000321201"/>
    </source>
</evidence>
<protein>
    <submittedName>
        <fullName evidence="1">Capsular biosynthesis protein</fullName>
    </submittedName>
</protein>
<reference evidence="1 2" key="1">
    <citation type="submission" date="2019-08" db="EMBL/GenBank/DDBJ databases">
        <title>Pelomicrobium methylotrophicum gen. nov., sp. nov. a moderately thermophilic, facultatively anaerobic, lithoautotrophic and methylotrophic bacterium isolated from a terrestrial mud volcano.</title>
        <authorList>
            <person name="Slobodkina G.B."/>
            <person name="Merkel A.Y."/>
            <person name="Slobodkin A.I."/>
        </authorList>
    </citation>
    <scope>NUCLEOTIDE SEQUENCE [LARGE SCALE GENOMIC DNA]</scope>
    <source>
        <strain evidence="1 2">SM250</strain>
    </source>
</reference>
<dbReference type="InParanoid" id="A0A5C7EV76"/>
<dbReference type="Pfam" id="PF05159">
    <property type="entry name" value="Capsule_synth"/>
    <property type="match status" value="1"/>
</dbReference>
<name>A0A5C7EV76_9PROT</name>
<gene>
    <name evidence="1" type="ORF">FR698_12715</name>
</gene>
<dbReference type="EMBL" id="VPFL01000019">
    <property type="protein sequence ID" value="TXF10936.1"/>
    <property type="molecule type" value="Genomic_DNA"/>
</dbReference>
<sequence>MRGSSKRSFLFLQGPASPFFARLADRLGADGHRIVKLNFHAGDWAYWAPRRALAFRGRLEELPGFLDEVYRRFDISDQVLYGDRRPVHKAAVERAAACGVRTHVFEEGYFRPHWVTLEREGVNARSLLPRDPHWYRQTAARLGTPPETVTFHSPFFIMATHDVLYHTAGLVNPLFFPHYVGHGLLPVVVEYAGYCLRLPRVRLWDKRRDAQRIARLIDSGRPYFVLPLQLNSDAQIREHSSFRDMAEVLTHVVESFAAHAPKDALLVIKNHPLDPGLNRYGAQVKRLARRYGCAGRLLYLESGFLEPLLKYARGCVTVNSTSGIQALGLGCPVKTLSRPIYDLPGLTFQGTLADFWTAGERPDAELFTCFRRVVTYATQINGGFYCEKGIALAVPNSARVLTAERSPLEALQ</sequence>
<dbReference type="Proteomes" id="UP000321201">
    <property type="component" value="Unassembled WGS sequence"/>
</dbReference>
<organism evidence="1 2">
    <name type="scientific">Pelomicrobium methylotrophicum</name>
    <dbReference type="NCBI Taxonomy" id="2602750"/>
    <lineage>
        <taxon>Bacteria</taxon>
        <taxon>Pseudomonadati</taxon>
        <taxon>Pseudomonadota</taxon>
        <taxon>Hydrogenophilia</taxon>
        <taxon>Hydrogenophilia incertae sedis</taxon>
        <taxon>Pelomicrobium</taxon>
    </lineage>
</organism>
<dbReference type="InterPro" id="IPR007833">
    <property type="entry name" value="Capsule_polysaccharide_synth"/>
</dbReference>
<dbReference type="AlphaFoldDB" id="A0A5C7EV76"/>
<comment type="caution">
    <text evidence="1">The sequence shown here is derived from an EMBL/GenBank/DDBJ whole genome shotgun (WGS) entry which is preliminary data.</text>
</comment>
<keyword evidence="2" id="KW-1185">Reference proteome</keyword>
<evidence type="ECO:0000313" key="1">
    <source>
        <dbReference type="EMBL" id="TXF10936.1"/>
    </source>
</evidence>
<dbReference type="GO" id="GO:0015774">
    <property type="term" value="P:polysaccharide transport"/>
    <property type="evidence" value="ECO:0007669"/>
    <property type="project" value="InterPro"/>
</dbReference>
<dbReference type="OrthoDB" id="9794206at2"/>
<accession>A0A5C7EV76</accession>